<dbReference type="InterPro" id="IPR041677">
    <property type="entry name" value="DNA2/NAM7_AAA_11"/>
</dbReference>
<dbReference type="Pfam" id="PF13086">
    <property type="entry name" value="AAA_11"/>
    <property type="match status" value="2"/>
</dbReference>
<dbReference type="EMBL" id="MAQE01000001">
    <property type="protein sequence ID" value="OBY54267.1"/>
    <property type="molecule type" value="Genomic_DNA"/>
</dbReference>
<organism evidence="3 4">
    <name type="scientific">Aggregatibacter aphrophilus</name>
    <name type="common">Haemophilus aphrophilus</name>
    <dbReference type="NCBI Taxonomy" id="732"/>
    <lineage>
        <taxon>Bacteria</taxon>
        <taxon>Pseudomonadati</taxon>
        <taxon>Pseudomonadota</taxon>
        <taxon>Gammaproteobacteria</taxon>
        <taxon>Pasteurellales</taxon>
        <taxon>Pasteurellaceae</taxon>
        <taxon>Aggregatibacter</taxon>
    </lineage>
</organism>
<reference evidence="3 4" key="1">
    <citation type="submission" date="2016-06" db="EMBL/GenBank/DDBJ databases">
        <title>Simultaneous identification of Haemophilus influenzae and Haemophilus haemolyticus using TaqMan real-time PCR.</title>
        <authorList>
            <person name="Price E.P."/>
            <person name="Sarovich D.S."/>
            <person name="Harris T."/>
            <person name="Spargo J.C."/>
            <person name="Nosworthy E."/>
            <person name="Beissbarth J."/>
            <person name="Smith-Vaughan H."/>
        </authorList>
    </citation>
    <scope>NUCLEOTIDE SEQUENCE [LARGE SCALE GENOMIC DNA]</scope>
    <source>
        <strain evidence="3 4">ATCC 7901</strain>
    </source>
</reference>
<dbReference type="InterPro" id="IPR027417">
    <property type="entry name" value="P-loop_NTPase"/>
</dbReference>
<protein>
    <recommendedName>
        <fullName evidence="2">AAA+ ATPase domain-containing protein</fullName>
    </recommendedName>
</protein>
<dbReference type="GO" id="GO:0004386">
    <property type="term" value="F:helicase activity"/>
    <property type="evidence" value="ECO:0007669"/>
    <property type="project" value="InterPro"/>
</dbReference>
<dbReference type="CDD" id="cd17934">
    <property type="entry name" value="DEXXQc_Upf1-like"/>
    <property type="match status" value="1"/>
</dbReference>
<feature type="domain" description="AAA+ ATPase" evidence="2">
    <location>
        <begin position="452"/>
        <end position="1151"/>
    </location>
</feature>
<accession>A0AAP7L4P1</accession>
<dbReference type="SMART" id="SM00382">
    <property type="entry name" value="AAA"/>
    <property type="match status" value="1"/>
</dbReference>
<feature type="coiled-coil region" evidence="1">
    <location>
        <begin position="561"/>
        <end position="609"/>
    </location>
</feature>
<dbReference type="PANTHER" id="PTHR10887:SF495">
    <property type="entry name" value="HELICASE SENATAXIN ISOFORM X1-RELATED"/>
    <property type="match status" value="1"/>
</dbReference>
<evidence type="ECO:0000313" key="3">
    <source>
        <dbReference type="EMBL" id="OBY54267.1"/>
    </source>
</evidence>
<dbReference type="Gene3D" id="3.40.50.300">
    <property type="entry name" value="P-loop containing nucleotide triphosphate hydrolases"/>
    <property type="match status" value="3"/>
</dbReference>
<dbReference type="Pfam" id="PF13087">
    <property type="entry name" value="AAA_12"/>
    <property type="match status" value="1"/>
</dbReference>
<evidence type="ECO:0000259" key="2">
    <source>
        <dbReference type="SMART" id="SM00382"/>
    </source>
</evidence>
<dbReference type="InterPro" id="IPR045055">
    <property type="entry name" value="DNA2/NAM7-like"/>
</dbReference>
<dbReference type="InterPro" id="IPR047187">
    <property type="entry name" value="SF1_C_Upf1"/>
</dbReference>
<evidence type="ECO:0000256" key="1">
    <source>
        <dbReference type="SAM" id="Coils"/>
    </source>
</evidence>
<gene>
    <name evidence="3" type="ORF">BBB52_02115</name>
</gene>
<sequence>MNNNQPTNSGYIYFRLPETEQKHINHVTQEKLGKRITRAFHSYKNSFPKLSGTDYEDIAREFCEMFFQFNSLSDGNTAILAHLTNLSLKDKGDERITLSIRINNHPVFNEYISHNIAVAVIGFCPTATKNPVFIPENVILTHGQPEPTTYEQQIEAVFHQLEHGQYPKRGSPNLLTPEFTKSLPKYAVKTKARLAGWLDFLSFKNKLIKHKTQGLRYLRWHLDEEKDQVHFFVIAENEAALKKTRAAFSRQSLHTFKTEVSTEPFRFVLPKKDATLVDSAFSQLRQLANQGIKIIQKNNSDKEKLTVCEDFRRELQKKADKNNTFDFSKAVFADVFVDISEELSNRIAKFEDDGNREEGKTRQEKINSLFKNMPESGFLSISLVGDLALIERHRRAVKNLQQNEGCYAPYLSSYLFDIENANRPNEIPEITEWENKNLNDKQKSAVQKMLAAPDICLIQGPPGTGKTTVIAEACLQFAKRGETVLLASQAHDALDNALSRLQNHPELRAVRLAKSANRITEEGKQFTGESILSKHYVSLRNYVAKEYLQPFNALSEETEKLREWVKQAEFVAHDLQQLREEYRTNQDRLKQAEQALAQAQTKFATQQDAFKQQSRDVESITQLIGLLKGEDSGEALRHSDFALSETFHPLVEHIITEFNHLKINQPFSYERFLVESENQTAILYALIQRYQRIQAVLPKMEADLARLNSGNGTMGTDTRTLLEIERLQQEITDIRNKMEMEEDDSDKFYAQWKEKRKELGRLKDKPSDGLNLEPYQIFNDAERFAQNNPAMLKPLLIQRVQNLTIFQQQYQTLVQATVWDLNNQLQGYDLQPPSDKTIQEKQADLESLKEIKYQITERCHQKKQPAKQILINGEFSAEADFLAEFATQQSRLNALESELQTLQTHNQDFMPLFSRWQEILKEPEKRAEKDWSELEKPFVESCNLVAITCNENEYTLTNKKFDGFDVVIIDEVSKATPLEMLLPLMRGKKAVLVGDHRQLPPVFNEADGLTFEDEVEQNAVKETEYSNADLTQENLRKYEKMVTASLFKELFEQAPESLRERLTTQFRMHPEIMNMINCFYEGQLTCGNPDDERPHGVSFGDLLSEKSHLLWVDTSNDEHGERLSIDVNQANTNLMEAKMIARTLLEMNRQLEAKGYGKGKKMKVGVVSFYQPQCRVIRDEIRKINKKELSFSAIEVEINTVIRYQGKEKPIILLSLVKNDGKDKNAYRSPRQNVARFEFINVAMSRAQNLLIIFGARNMLENREIKMPRMDEKGYDKKRVYQQMFKYLEYRAKTGGICTAKEFATVLPSVQPQQKGRK</sequence>
<dbReference type="InterPro" id="IPR041679">
    <property type="entry name" value="DNA2/NAM7-like_C"/>
</dbReference>
<dbReference type="PANTHER" id="PTHR10887">
    <property type="entry name" value="DNA2/NAM7 HELICASE FAMILY"/>
    <property type="match status" value="1"/>
</dbReference>
<keyword evidence="1" id="KW-0175">Coiled coil</keyword>
<dbReference type="InterPro" id="IPR003593">
    <property type="entry name" value="AAA+_ATPase"/>
</dbReference>
<dbReference type="Proteomes" id="UP000092746">
    <property type="component" value="Unassembled WGS sequence"/>
</dbReference>
<proteinExistence type="predicted"/>
<dbReference type="CDD" id="cd18808">
    <property type="entry name" value="SF1_C_Upf1"/>
    <property type="match status" value="1"/>
</dbReference>
<comment type="caution">
    <text evidence="3">The sequence shown here is derived from an EMBL/GenBank/DDBJ whole genome shotgun (WGS) entry which is preliminary data.</text>
</comment>
<dbReference type="SUPFAM" id="SSF52540">
    <property type="entry name" value="P-loop containing nucleoside triphosphate hydrolases"/>
    <property type="match status" value="1"/>
</dbReference>
<name>A0AAP7L4P1_AGGAP</name>
<evidence type="ECO:0000313" key="4">
    <source>
        <dbReference type="Proteomes" id="UP000092746"/>
    </source>
</evidence>